<reference evidence="1" key="1">
    <citation type="submission" date="2020-04" db="EMBL/GenBank/DDBJ databases">
        <authorList>
            <person name="Zhang T."/>
        </authorList>
    </citation>
    <scope>NUCLEOTIDE SEQUENCE</scope>
    <source>
        <strain evidence="1">HKST-UBA03</strain>
    </source>
</reference>
<sequence length="71" mass="7843">HIIVSHQGKRETGSPVLPSSREAFAVYYADLTSTYLNIAQQARAKGLKVKREGEDFSDYSKHLGSAVYLGE</sequence>
<proteinExistence type="predicted"/>
<dbReference type="EMBL" id="JAGQKZ010000070">
    <property type="protein sequence ID" value="MCA9392524.1"/>
    <property type="molecule type" value="Genomic_DNA"/>
</dbReference>
<organism evidence="1 2">
    <name type="scientific">candidate division WWE3 bacterium</name>
    <dbReference type="NCBI Taxonomy" id="2053526"/>
    <lineage>
        <taxon>Bacteria</taxon>
        <taxon>Katanobacteria</taxon>
    </lineage>
</organism>
<reference evidence="1" key="2">
    <citation type="journal article" date="2021" name="Microbiome">
        <title>Successional dynamics and alternative stable states in a saline activated sludge microbial community over 9 years.</title>
        <authorList>
            <person name="Wang Y."/>
            <person name="Ye J."/>
            <person name="Ju F."/>
            <person name="Liu L."/>
            <person name="Boyd J.A."/>
            <person name="Deng Y."/>
            <person name="Parks D.H."/>
            <person name="Jiang X."/>
            <person name="Yin X."/>
            <person name="Woodcroft B.J."/>
            <person name="Tyson G.W."/>
            <person name="Hugenholtz P."/>
            <person name="Polz M.F."/>
            <person name="Zhang T."/>
        </authorList>
    </citation>
    <scope>NUCLEOTIDE SEQUENCE</scope>
    <source>
        <strain evidence="1">HKST-UBA03</strain>
    </source>
</reference>
<feature type="non-terminal residue" evidence="1">
    <location>
        <position position="1"/>
    </location>
</feature>
<evidence type="ECO:0000313" key="2">
    <source>
        <dbReference type="Proteomes" id="UP000751518"/>
    </source>
</evidence>
<dbReference type="AlphaFoldDB" id="A0A955LL76"/>
<comment type="caution">
    <text evidence="1">The sequence shown here is derived from an EMBL/GenBank/DDBJ whole genome shotgun (WGS) entry which is preliminary data.</text>
</comment>
<name>A0A955LL76_UNCKA</name>
<gene>
    <name evidence="1" type="ORF">KC614_05010</name>
</gene>
<accession>A0A955LL76</accession>
<evidence type="ECO:0000313" key="1">
    <source>
        <dbReference type="EMBL" id="MCA9392524.1"/>
    </source>
</evidence>
<protein>
    <submittedName>
        <fullName evidence="1">Phosphohydrolase</fullName>
    </submittedName>
</protein>
<dbReference type="Proteomes" id="UP000751518">
    <property type="component" value="Unassembled WGS sequence"/>
</dbReference>